<name>A0ABV7S998_9ACTN</name>
<dbReference type="EMBL" id="JBHRWR010000002">
    <property type="protein sequence ID" value="MFC3572020.1"/>
    <property type="molecule type" value="Genomic_DNA"/>
</dbReference>
<evidence type="ECO:0000313" key="2">
    <source>
        <dbReference type="Proteomes" id="UP001595701"/>
    </source>
</evidence>
<evidence type="ECO:0000313" key="1">
    <source>
        <dbReference type="EMBL" id="MFC3572020.1"/>
    </source>
</evidence>
<protein>
    <submittedName>
        <fullName evidence="1">Uncharacterized protein</fullName>
    </submittedName>
</protein>
<dbReference type="RefSeq" id="WP_386275860.1">
    <property type="nucleotide sequence ID" value="NZ_JBHRWR010000002.1"/>
</dbReference>
<reference evidence="2" key="1">
    <citation type="journal article" date="2019" name="Int. J. Syst. Evol. Microbiol.">
        <title>The Global Catalogue of Microorganisms (GCM) 10K type strain sequencing project: providing services to taxonomists for standard genome sequencing and annotation.</title>
        <authorList>
            <consortium name="The Broad Institute Genomics Platform"/>
            <consortium name="The Broad Institute Genome Sequencing Center for Infectious Disease"/>
            <person name="Wu L."/>
            <person name="Ma J."/>
        </authorList>
    </citation>
    <scope>NUCLEOTIDE SEQUENCE [LARGE SCALE GENOMIC DNA]</scope>
    <source>
        <strain evidence="2">CGMCC 4.7035</strain>
    </source>
</reference>
<comment type="caution">
    <text evidence="1">The sequence shown here is derived from an EMBL/GenBank/DDBJ whole genome shotgun (WGS) entry which is preliminary data.</text>
</comment>
<gene>
    <name evidence="1" type="ORF">ACFOZ0_01685</name>
</gene>
<dbReference type="Proteomes" id="UP001595701">
    <property type="component" value="Unassembled WGS sequence"/>
</dbReference>
<accession>A0ABV7S998</accession>
<organism evidence="1 2">
    <name type="scientific">Streptomyces yaanensis</name>
    <dbReference type="NCBI Taxonomy" id="1142239"/>
    <lineage>
        <taxon>Bacteria</taxon>
        <taxon>Bacillati</taxon>
        <taxon>Actinomycetota</taxon>
        <taxon>Actinomycetes</taxon>
        <taxon>Kitasatosporales</taxon>
        <taxon>Streptomycetaceae</taxon>
        <taxon>Streptomyces</taxon>
    </lineage>
</organism>
<proteinExistence type="predicted"/>
<keyword evidence="2" id="KW-1185">Reference proteome</keyword>
<sequence>MKLTALRSYMRERTLGEDGDEACSRQEAEARTLLLRMCSLLLQYPDTELTAAKAVLTATVEALSPSPTADC</sequence>